<sequence length="26" mass="3080">MGNAKRNYRPNFDLEQDVRRRAGNSD</sequence>
<feature type="non-terminal residue" evidence="2">
    <location>
        <position position="26"/>
    </location>
</feature>
<dbReference type="EMBL" id="LAZR01041257">
    <property type="protein sequence ID" value="KKL12436.1"/>
    <property type="molecule type" value="Genomic_DNA"/>
</dbReference>
<gene>
    <name evidence="2" type="ORF">LCGC14_2535730</name>
</gene>
<dbReference type="AlphaFoldDB" id="A0A0F9D3R2"/>
<feature type="region of interest" description="Disordered" evidence="1">
    <location>
        <begin position="1"/>
        <end position="26"/>
    </location>
</feature>
<accession>A0A0F9D3R2</accession>
<evidence type="ECO:0000256" key="1">
    <source>
        <dbReference type="SAM" id="MobiDB-lite"/>
    </source>
</evidence>
<proteinExistence type="predicted"/>
<reference evidence="2" key="1">
    <citation type="journal article" date="2015" name="Nature">
        <title>Complex archaea that bridge the gap between prokaryotes and eukaryotes.</title>
        <authorList>
            <person name="Spang A."/>
            <person name="Saw J.H."/>
            <person name="Jorgensen S.L."/>
            <person name="Zaremba-Niedzwiedzka K."/>
            <person name="Martijn J."/>
            <person name="Lind A.E."/>
            <person name="van Eijk R."/>
            <person name="Schleper C."/>
            <person name="Guy L."/>
            <person name="Ettema T.J."/>
        </authorList>
    </citation>
    <scope>NUCLEOTIDE SEQUENCE</scope>
</reference>
<comment type="caution">
    <text evidence="2">The sequence shown here is derived from an EMBL/GenBank/DDBJ whole genome shotgun (WGS) entry which is preliminary data.</text>
</comment>
<evidence type="ECO:0000313" key="2">
    <source>
        <dbReference type="EMBL" id="KKL12436.1"/>
    </source>
</evidence>
<name>A0A0F9D3R2_9ZZZZ</name>
<organism evidence="2">
    <name type="scientific">marine sediment metagenome</name>
    <dbReference type="NCBI Taxonomy" id="412755"/>
    <lineage>
        <taxon>unclassified sequences</taxon>
        <taxon>metagenomes</taxon>
        <taxon>ecological metagenomes</taxon>
    </lineage>
</organism>
<protein>
    <submittedName>
        <fullName evidence="2">Uncharacterized protein</fullName>
    </submittedName>
</protein>